<name>A0ABT2W5A4_9FLAO</name>
<evidence type="ECO:0000313" key="1">
    <source>
        <dbReference type="EMBL" id="MCU7617398.1"/>
    </source>
</evidence>
<protein>
    <recommendedName>
        <fullName evidence="3">Lipoprotein</fullName>
    </recommendedName>
</protein>
<sequence length="136" mass="15712">MKKGFLGVIIFCLYSCAPYSITEYNNQSVVMDEYYFSVGYFFNHTSRMNNLPKAGLVFHVQDKSEKQRKINILSVESKVYGKLESITSKSFSNGNLFFKDMTWEEGKKTHQKIKTDTIKVVIEDQKGSSKVISFYN</sequence>
<gene>
    <name evidence="1" type="ORF">NZ698_09325</name>
</gene>
<evidence type="ECO:0008006" key="3">
    <source>
        <dbReference type="Google" id="ProtNLM"/>
    </source>
</evidence>
<comment type="caution">
    <text evidence="1">The sequence shown here is derived from an EMBL/GenBank/DDBJ whole genome shotgun (WGS) entry which is preliminary data.</text>
</comment>
<organism evidence="1 2">
    <name type="scientific">Chryseobacterium edaphi</name>
    <dbReference type="NCBI Taxonomy" id="2976532"/>
    <lineage>
        <taxon>Bacteria</taxon>
        <taxon>Pseudomonadati</taxon>
        <taxon>Bacteroidota</taxon>
        <taxon>Flavobacteriia</taxon>
        <taxon>Flavobacteriales</taxon>
        <taxon>Weeksellaceae</taxon>
        <taxon>Chryseobacterium group</taxon>
        <taxon>Chryseobacterium</taxon>
    </lineage>
</organism>
<dbReference type="Proteomes" id="UP001208649">
    <property type="component" value="Unassembled WGS sequence"/>
</dbReference>
<keyword evidence="2" id="KW-1185">Reference proteome</keyword>
<dbReference type="EMBL" id="JAOTEM010000002">
    <property type="protein sequence ID" value="MCU7617398.1"/>
    <property type="molecule type" value="Genomic_DNA"/>
</dbReference>
<dbReference type="RefSeq" id="WP_263002841.1">
    <property type="nucleotide sequence ID" value="NZ_JAOTEM010000002.1"/>
</dbReference>
<proteinExistence type="predicted"/>
<evidence type="ECO:0000313" key="2">
    <source>
        <dbReference type="Proteomes" id="UP001208649"/>
    </source>
</evidence>
<accession>A0ABT2W5A4</accession>
<reference evidence="2" key="1">
    <citation type="submission" date="2023-07" db="EMBL/GenBank/DDBJ databases">
        <title>Chryseobacterium sp. strain PBS4-4 Genome sequencing and assembly.</title>
        <authorList>
            <person name="Jung Y."/>
        </authorList>
    </citation>
    <scope>NUCLEOTIDE SEQUENCE [LARGE SCALE GENOMIC DNA]</scope>
    <source>
        <strain evidence="2">PBS4-4</strain>
    </source>
</reference>